<feature type="transmembrane region" description="Helical" evidence="12">
    <location>
        <begin position="144"/>
        <end position="166"/>
    </location>
</feature>
<dbReference type="STRING" id="867345.SAMN05421693_10118"/>
<dbReference type="Proteomes" id="UP000199496">
    <property type="component" value="Unassembled WGS sequence"/>
</dbReference>
<evidence type="ECO:0000313" key="14">
    <source>
        <dbReference type="Proteomes" id="UP000199496"/>
    </source>
</evidence>
<keyword evidence="10 12" id="KW-0472">Membrane</keyword>
<dbReference type="RefSeq" id="WP_090202244.1">
    <property type="nucleotide sequence ID" value="NZ_FOFO01000001.1"/>
</dbReference>
<protein>
    <recommendedName>
        <fullName evidence="4">Lipopolysaccharide export system permease protein LptF</fullName>
    </recommendedName>
</protein>
<reference evidence="13 14" key="1">
    <citation type="submission" date="2016-10" db="EMBL/GenBank/DDBJ databases">
        <authorList>
            <person name="de Groot N.N."/>
        </authorList>
    </citation>
    <scope>NUCLEOTIDE SEQUENCE [LARGE SCALE GENOMIC DNA]</scope>
    <source>
        <strain evidence="13 14">B7-7</strain>
    </source>
</reference>
<dbReference type="GO" id="GO:0055085">
    <property type="term" value="P:transmembrane transport"/>
    <property type="evidence" value="ECO:0007669"/>
    <property type="project" value="InterPro"/>
</dbReference>
<evidence type="ECO:0000256" key="8">
    <source>
        <dbReference type="ARBA" id="ARBA00022692"/>
    </source>
</evidence>
<keyword evidence="7" id="KW-0997">Cell inner membrane</keyword>
<keyword evidence="9 12" id="KW-1133">Transmembrane helix</keyword>
<dbReference type="InterPro" id="IPR005495">
    <property type="entry name" value="LptG/LptF_permease"/>
</dbReference>
<feature type="transmembrane region" description="Helical" evidence="12">
    <location>
        <begin position="337"/>
        <end position="357"/>
    </location>
</feature>
<evidence type="ECO:0000313" key="13">
    <source>
        <dbReference type="EMBL" id="SEP56458.1"/>
    </source>
</evidence>
<comment type="similarity">
    <text evidence="3">Belongs to the LptF/LptG family.</text>
</comment>
<comment type="subcellular location">
    <subcellularLocation>
        <location evidence="2">Cell inner membrane</location>
        <topology evidence="2">Multi-pass membrane protein</topology>
    </subcellularLocation>
</comment>
<evidence type="ECO:0000256" key="4">
    <source>
        <dbReference type="ARBA" id="ARBA00014213"/>
    </source>
</evidence>
<feature type="transmembrane region" description="Helical" evidence="12">
    <location>
        <begin position="15"/>
        <end position="38"/>
    </location>
</feature>
<gene>
    <name evidence="13" type="ORF">SAMN05421693_10118</name>
</gene>
<evidence type="ECO:0000256" key="12">
    <source>
        <dbReference type="SAM" id="Phobius"/>
    </source>
</evidence>
<dbReference type="GO" id="GO:0015920">
    <property type="term" value="P:lipopolysaccharide transport"/>
    <property type="evidence" value="ECO:0007669"/>
    <property type="project" value="TreeGrafter"/>
</dbReference>
<dbReference type="EMBL" id="FOFO01000001">
    <property type="protein sequence ID" value="SEP56458.1"/>
    <property type="molecule type" value="Genomic_DNA"/>
</dbReference>
<keyword evidence="14" id="KW-1185">Reference proteome</keyword>
<evidence type="ECO:0000256" key="3">
    <source>
        <dbReference type="ARBA" id="ARBA00007725"/>
    </source>
</evidence>
<dbReference type="NCBIfam" id="TIGR04407">
    <property type="entry name" value="LptF_YjgP"/>
    <property type="match status" value="1"/>
</dbReference>
<proteinExistence type="inferred from homology"/>
<evidence type="ECO:0000256" key="9">
    <source>
        <dbReference type="ARBA" id="ARBA00022989"/>
    </source>
</evidence>
<dbReference type="PANTHER" id="PTHR33529">
    <property type="entry name" value="SLR0882 PROTEIN-RELATED"/>
    <property type="match status" value="1"/>
</dbReference>
<accession>A0A1H8YYL3</accession>
<feature type="transmembrane region" description="Helical" evidence="12">
    <location>
        <begin position="304"/>
        <end position="325"/>
    </location>
</feature>
<dbReference type="Pfam" id="PF03739">
    <property type="entry name" value="LptF_LptG"/>
    <property type="match status" value="1"/>
</dbReference>
<sequence length="371" mass="41251">MGLKVLDRYLVREMLITQLAVTLVLLLIIMGGVLARLLREAAEGRIPGDVLPPILILGTFNGLILLLPVSLFLALMLSLGRLYKDSEMAALMAAGVGYGRLYRTLMILTLPLTLILALLSLFVSPQISLMVDQIRAEASQRSDLMGITPGRFTSAGAGLGGVVFFVESFSDERRTMNHVFIQRRQGEQTEVVVARTATQQVDPVSGQRFLILRDGFRYEGSPGDLDFRMVEFATHGIRMPESGASSVRNRTDNVPTQALLGSDRLDYRAELQWRLAAPISMLLLALVALPLAHASPRQGRFAKLALGVALYVIYAQLQIMARSWYGEGVSPAWLGMWWVHVLVGMLIIYLLVHRYGLRWLMIAWRYRGARA</sequence>
<evidence type="ECO:0000256" key="5">
    <source>
        <dbReference type="ARBA" id="ARBA00022448"/>
    </source>
</evidence>
<evidence type="ECO:0000256" key="1">
    <source>
        <dbReference type="ARBA" id="ARBA00002265"/>
    </source>
</evidence>
<keyword evidence="5" id="KW-0813">Transport</keyword>
<organism evidence="13 14">
    <name type="scientific">Ectothiorhodospira magna</name>
    <dbReference type="NCBI Taxonomy" id="867345"/>
    <lineage>
        <taxon>Bacteria</taxon>
        <taxon>Pseudomonadati</taxon>
        <taxon>Pseudomonadota</taxon>
        <taxon>Gammaproteobacteria</taxon>
        <taxon>Chromatiales</taxon>
        <taxon>Ectothiorhodospiraceae</taxon>
        <taxon>Ectothiorhodospira</taxon>
    </lineage>
</organism>
<comment type="subunit">
    <text evidence="11">Component of the lipopolysaccharide transport and assembly complex. The LptBFG transporter is composed of two ATP-binding proteins (LptB) and two transmembrane proteins (LptF and LptG).</text>
</comment>
<feature type="transmembrane region" description="Helical" evidence="12">
    <location>
        <begin position="271"/>
        <end position="292"/>
    </location>
</feature>
<dbReference type="GO" id="GO:0043190">
    <property type="term" value="C:ATP-binding cassette (ABC) transporter complex"/>
    <property type="evidence" value="ECO:0007669"/>
    <property type="project" value="InterPro"/>
</dbReference>
<evidence type="ECO:0000256" key="6">
    <source>
        <dbReference type="ARBA" id="ARBA00022475"/>
    </source>
</evidence>
<comment type="function">
    <text evidence="1">Part of the ABC transporter complex LptBFG involved in the translocation of lipopolysaccharide (LPS) from the inner membrane to the outer membrane.</text>
</comment>
<feature type="transmembrane region" description="Helical" evidence="12">
    <location>
        <begin position="50"/>
        <end position="80"/>
    </location>
</feature>
<dbReference type="OrthoDB" id="9778062at2"/>
<keyword evidence="6" id="KW-1003">Cell membrane</keyword>
<dbReference type="InterPro" id="IPR030922">
    <property type="entry name" value="LptF"/>
</dbReference>
<evidence type="ECO:0000256" key="10">
    <source>
        <dbReference type="ARBA" id="ARBA00023136"/>
    </source>
</evidence>
<name>A0A1H8YYL3_9GAMM</name>
<dbReference type="AlphaFoldDB" id="A0A1H8YYL3"/>
<evidence type="ECO:0000256" key="7">
    <source>
        <dbReference type="ARBA" id="ARBA00022519"/>
    </source>
</evidence>
<keyword evidence="8 12" id="KW-0812">Transmembrane</keyword>
<feature type="transmembrane region" description="Helical" evidence="12">
    <location>
        <begin position="100"/>
        <end position="123"/>
    </location>
</feature>
<evidence type="ECO:0000256" key="2">
    <source>
        <dbReference type="ARBA" id="ARBA00004429"/>
    </source>
</evidence>
<dbReference type="PANTHER" id="PTHR33529:SF7">
    <property type="entry name" value="LIPOPOLYSACCHARIDE EXPORT SYSTEM PERMEASE PROTEIN LPTF"/>
    <property type="match status" value="1"/>
</dbReference>
<evidence type="ECO:0000256" key="11">
    <source>
        <dbReference type="ARBA" id="ARBA00026081"/>
    </source>
</evidence>